<keyword evidence="1" id="KW-0175">Coiled coil</keyword>
<dbReference type="AlphaFoldDB" id="A0AAD5TGR2"/>
<reference evidence="2" key="1">
    <citation type="submission" date="2020-05" db="EMBL/GenBank/DDBJ databases">
        <title>Phylogenomic resolution of chytrid fungi.</title>
        <authorList>
            <person name="Stajich J.E."/>
            <person name="Amses K."/>
            <person name="Simmons R."/>
            <person name="Seto K."/>
            <person name="Myers J."/>
            <person name="Bonds A."/>
            <person name="Quandt C.A."/>
            <person name="Barry K."/>
            <person name="Liu P."/>
            <person name="Grigoriev I."/>
            <person name="Longcore J.E."/>
            <person name="James T.Y."/>
        </authorList>
    </citation>
    <scope>NUCLEOTIDE SEQUENCE</scope>
    <source>
        <strain evidence="2">JEL0379</strain>
    </source>
</reference>
<name>A0AAD5TGR2_9FUNG</name>
<gene>
    <name evidence="2" type="ORF">HDU87_006620</name>
</gene>
<feature type="coiled-coil region" evidence="1">
    <location>
        <begin position="98"/>
        <end position="136"/>
    </location>
</feature>
<accession>A0AAD5TGR2</accession>
<dbReference type="EMBL" id="JADGJQ010000058">
    <property type="protein sequence ID" value="KAJ3174954.1"/>
    <property type="molecule type" value="Genomic_DNA"/>
</dbReference>
<evidence type="ECO:0000313" key="3">
    <source>
        <dbReference type="Proteomes" id="UP001212152"/>
    </source>
</evidence>
<keyword evidence="3" id="KW-1185">Reference proteome</keyword>
<organism evidence="2 3">
    <name type="scientific">Geranomyces variabilis</name>
    <dbReference type="NCBI Taxonomy" id="109894"/>
    <lineage>
        <taxon>Eukaryota</taxon>
        <taxon>Fungi</taxon>
        <taxon>Fungi incertae sedis</taxon>
        <taxon>Chytridiomycota</taxon>
        <taxon>Chytridiomycota incertae sedis</taxon>
        <taxon>Chytridiomycetes</taxon>
        <taxon>Spizellomycetales</taxon>
        <taxon>Powellomycetaceae</taxon>
        <taxon>Geranomyces</taxon>
    </lineage>
</organism>
<dbReference type="Proteomes" id="UP001212152">
    <property type="component" value="Unassembled WGS sequence"/>
</dbReference>
<evidence type="ECO:0000256" key="1">
    <source>
        <dbReference type="SAM" id="Coils"/>
    </source>
</evidence>
<protein>
    <submittedName>
        <fullName evidence="2">Uncharacterized protein</fullName>
    </submittedName>
</protein>
<sequence>MTPRPRPPDEVAQALEAWVAFLSPSPTVLAQSRQGAQAAAERLCQPKLAPIWDHLTRRVTSSRRGNQIRNLLQAECENAEALDMSPKLRAYRDHARQKSIATRELRERKEALQQALAEAKAEREMRMRECAQLTSRVASTASQNSTAKAAIDEKQQHACIIRAQRRDVAQDIQIVRKYSRMFKHFSSANGRGDERQHTSLHVHAVKVKEMCLLLEQELARSERNSHEERSAAHEKFHFSGPPDHLWKALVMQMEEVLKQQTTARPPIVPLGWPAYWGKELRRHLECAAAHHVSRHQETQKLLAAAKRNESQFAELLQKMEPEPGKDYSSNTVLQSQCNHRAHKALGEINQQAICDAQRRLAELDAKWAQTLENDAALRQLNGGLMSEYVKAKLHPRAMAVQRAADSFVGKLSIQHDAFRAAAAPLQFLAKNVDSGRHARRHPTLPSSSSSTSAAYHQAADAPVVVVDKYKSPEELVVVAAGLRDAAMWDPVMHRFGQDMDEYRQSRLADLLWAIQAGGSAKDAADAALADTVASLRDRLAFVREAYVAEDLPRCEAILGIAGECWDWHETIARAENARSQFQTKLLK</sequence>
<proteinExistence type="predicted"/>
<comment type="caution">
    <text evidence="2">The sequence shown here is derived from an EMBL/GenBank/DDBJ whole genome shotgun (WGS) entry which is preliminary data.</text>
</comment>
<evidence type="ECO:0000313" key="2">
    <source>
        <dbReference type="EMBL" id="KAJ3174954.1"/>
    </source>
</evidence>